<dbReference type="OrthoDB" id="497380at2759"/>
<organism evidence="4 5">
    <name type="scientific">Babesia bigemina</name>
    <dbReference type="NCBI Taxonomy" id="5866"/>
    <lineage>
        <taxon>Eukaryota</taxon>
        <taxon>Sar</taxon>
        <taxon>Alveolata</taxon>
        <taxon>Apicomplexa</taxon>
        <taxon>Aconoidasida</taxon>
        <taxon>Piroplasmida</taxon>
        <taxon>Babesiidae</taxon>
        <taxon>Babesia</taxon>
    </lineage>
</organism>
<dbReference type="GO" id="GO:0005730">
    <property type="term" value="C:nucleolus"/>
    <property type="evidence" value="ECO:0007669"/>
    <property type="project" value="TreeGrafter"/>
</dbReference>
<dbReference type="GeneID" id="24562533"/>
<accession>A0A061D1J5</accession>
<evidence type="ECO:0000313" key="4">
    <source>
        <dbReference type="EMBL" id="CDR93992.1"/>
    </source>
</evidence>
<keyword evidence="1" id="KW-0694">RNA-binding</keyword>
<feature type="compositionally biased region" description="Basic and acidic residues" evidence="2">
    <location>
        <begin position="290"/>
        <end position="299"/>
    </location>
</feature>
<proteinExistence type="predicted"/>
<name>A0A061D1J5_BABBI</name>
<dbReference type="Proteomes" id="UP000033188">
    <property type="component" value="Chromosome 1"/>
</dbReference>
<feature type="compositionally biased region" description="Low complexity" evidence="2">
    <location>
        <begin position="76"/>
        <end position="114"/>
    </location>
</feature>
<dbReference type="InterPro" id="IPR011989">
    <property type="entry name" value="ARM-like"/>
</dbReference>
<feature type="compositionally biased region" description="Basic and acidic residues" evidence="2">
    <location>
        <begin position="115"/>
        <end position="124"/>
    </location>
</feature>
<dbReference type="PANTHER" id="PTHR13389">
    <property type="entry name" value="PUMILIO HOMOLOG 3"/>
    <property type="match status" value="1"/>
</dbReference>
<dbReference type="GO" id="GO:0003729">
    <property type="term" value="F:mRNA binding"/>
    <property type="evidence" value="ECO:0007669"/>
    <property type="project" value="TreeGrafter"/>
</dbReference>
<dbReference type="EMBL" id="LK391707">
    <property type="protein sequence ID" value="CDR93992.1"/>
    <property type="molecule type" value="Genomic_DNA"/>
</dbReference>
<sequence>MKLNVQTQADASQKRRSARLTHGSKDAKAQKNVKSARSKPSRAAAIKAAMRIKAEATQRSTRLVKSTKMVAKKTVKAAVSKPAADRAAGSKAAKPAAAAKGKGSAKSSSAVESSKGSKKDEKAVKSTTSKTTKAAHAKTVASKTTKTAPKGVSKTVKKDLDKTAKTSKATSQKTVAKESAVKKVKEEKKSAVASVKTEKGAKDKPVKKVTFKLDKSAKKAKPSGKVYKKETKAPASLTVNGKSAAKSTSAKGKATKSTAANNAKAAKSSKAPKGEAAASAAKSSRKVKKETKASKEEEKKGLNKLYSRLLVDHAKPDVVKSTTAQILKQTGSSKYPVMANKRHISRILQACLKYGDTQVRSAIFENVKKNFTLASLNAHSARFFVKLYHYCNTVAKDFLRKSFFNDHNKSLLFSRYGSDVMDVMYQKLKNKEQLAVLRLYALSNFFVLDKDAMRKVEATGSINQFISIIDESESRESCVETLKTSVIKMIDKAQLTAALSHDLLYIYWKLTDNKEQLIGQLYKVFGQLLSTRNGNTIMCDLFGYADKKMRKSMLKGLRTDFPEAVYNQINVSFLIKAILCTDDTKLSIDCLLRPFQDELQKLVSHQYGHLFVKAVLETPKEVESKTSMKDPAVRQAELQAFLLPLLVELFGSIELKEVIENKYASQVLMSTLRLSGDAEIMQSIVDAVRADCELSLMENIDTFRFIQTLVKKPSVPMEVLCPYGALWPAVKPNVNRILSRKSVFLLVDILEAAMRNADQQVIADIRETIPVSKLEETCKILEKRNEKHAGLDVLIKLLDK</sequence>
<dbReference type="InterPro" id="IPR016024">
    <property type="entry name" value="ARM-type_fold"/>
</dbReference>
<dbReference type="SUPFAM" id="SSF48371">
    <property type="entry name" value="ARM repeat"/>
    <property type="match status" value="1"/>
</dbReference>
<feature type="compositionally biased region" description="Low complexity" evidence="2">
    <location>
        <begin position="41"/>
        <end position="51"/>
    </location>
</feature>
<feature type="compositionally biased region" description="Low complexity" evidence="2">
    <location>
        <begin position="240"/>
        <end position="282"/>
    </location>
</feature>
<dbReference type="STRING" id="5866.A0A061D1J5"/>
<dbReference type="Gene3D" id="1.25.10.10">
    <property type="entry name" value="Leucine-rich Repeat Variant"/>
    <property type="match status" value="2"/>
</dbReference>
<keyword evidence="5" id="KW-1185">Reference proteome</keyword>
<dbReference type="RefSeq" id="XP_012766178.1">
    <property type="nucleotide sequence ID" value="XM_012910724.1"/>
</dbReference>
<feature type="region of interest" description="Disordered" evidence="2">
    <location>
        <begin position="1"/>
        <end position="299"/>
    </location>
</feature>
<evidence type="ECO:0000256" key="2">
    <source>
        <dbReference type="SAM" id="MobiDB-lite"/>
    </source>
</evidence>
<dbReference type="KEGG" id="bbig:BBBOND_0103140"/>
<evidence type="ECO:0000256" key="1">
    <source>
        <dbReference type="ARBA" id="ARBA00022884"/>
    </source>
</evidence>
<dbReference type="AlphaFoldDB" id="A0A061D1J5"/>
<protein>
    <recommendedName>
        <fullName evidence="3">CPL domain-containing protein</fullName>
    </recommendedName>
</protein>
<dbReference type="GO" id="GO:0006417">
    <property type="term" value="P:regulation of translation"/>
    <property type="evidence" value="ECO:0007669"/>
    <property type="project" value="TreeGrafter"/>
</dbReference>
<feature type="compositionally biased region" description="Low complexity" evidence="2">
    <location>
        <begin position="125"/>
        <end position="150"/>
    </location>
</feature>
<dbReference type="OMA" id="FQCFYKH"/>
<feature type="domain" description="CPL" evidence="3">
    <location>
        <begin position="611"/>
        <end position="691"/>
    </location>
</feature>
<feature type="compositionally biased region" description="Basic and acidic residues" evidence="2">
    <location>
        <begin position="175"/>
        <end position="217"/>
    </location>
</feature>
<dbReference type="InterPro" id="IPR012959">
    <property type="entry name" value="CPL_dom"/>
</dbReference>
<dbReference type="Pfam" id="PF08144">
    <property type="entry name" value="CPL"/>
    <property type="match status" value="1"/>
</dbReference>
<dbReference type="InterPro" id="IPR040059">
    <property type="entry name" value="PUM3"/>
</dbReference>
<gene>
    <name evidence="4" type="ORF">BBBOND_0103140</name>
</gene>
<dbReference type="PANTHER" id="PTHR13389:SF0">
    <property type="entry name" value="PUMILIO HOMOLOG 3"/>
    <property type="match status" value="1"/>
</dbReference>
<evidence type="ECO:0000313" key="5">
    <source>
        <dbReference type="Proteomes" id="UP000033188"/>
    </source>
</evidence>
<feature type="compositionally biased region" description="Polar residues" evidence="2">
    <location>
        <begin position="1"/>
        <end position="11"/>
    </location>
</feature>
<reference evidence="5" key="1">
    <citation type="journal article" date="2014" name="Nucleic Acids Res.">
        <title>The evolutionary dynamics of variant antigen genes in Babesia reveal a history of genomic innovation underlying host-parasite interaction.</title>
        <authorList>
            <person name="Jackson A.P."/>
            <person name="Otto T.D."/>
            <person name="Darby A."/>
            <person name="Ramaprasad A."/>
            <person name="Xia D."/>
            <person name="Echaide I.E."/>
            <person name="Farber M."/>
            <person name="Gahlot S."/>
            <person name="Gamble J."/>
            <person name="Gupta D."/>
            <person name="Gupta Y."/>
            <person name="Jackson L."/>
            <person name="Malandrin L."/>
            <person name="Malas T.B."/>
            <person name="Moussa E."/>
            <person name="Nair M."/>
            <person name="Reid A.J."/>
            <person name="Sanders M."/>
            <person name="Sharma J."/>
            <person name="Tracey A."/>
            <person name="Quail M.A."/>
            <person name="Weir W."/>
            <person name="Wastling J.M."/>
            <person name="Hall N."/>
            <person name="Willadsen P."/>
            <person name="Lingelbach K."/>
            <person name="Shiels B."/>
            <person name="Tait A."/>
            <person name="Berriman M."/>
            <person name="Allred D.R."/>
            <person name="Pain A."/>
        </authorList>
    </citation>
    <scope>NUCLEOTIDE SEQUENCE [LARGE SCALE GENOMIC DNA]</scope>
    <source>
        <strain evidence="5">Bond</strain>
    </source>
</reference>
<dbReference type="VEuPathDB" id="PiroplasmaDB:BBBOND_0103140"/>
<evidence type="ECO:0000259" key="3">
    <source>
        <dbReference type="Pfam" id="PF08144"/>
    </source>
</evidence>